<accession>A0A9P6JIE2</accession>
<proteinExistence type="predicted"/>
<dbReference type="OrthoDB" id="25131at2759"/>
<protein>
    <submittedName>
        <fullName evidence="1">Uncharacterized protein</fullName>
    </submittedName>
</protein>
<name>A0A9P6JIE2_9AGAR</name>
<comment type="caution">
    <text evidence="1">The sequence shown here is derived from an EMBL/GenBank/DDBJ whole genome shotgun (WGS) entry which is preliminary data.</text>
</comment>
<dbReference type="EMBL" id="MU157962">
    <property type="protein sequence ID" value="KAF9522078.1"/>
    <property type="molecule type" value="Genomic_DNA"/>
</dbReference>
<keyword evidence="2" id="KW-1185">Reference proteome</keyword>
<sequence length="141" mass="16052">MSYAFFYFAYRSLLRFLLVSLSFPIPRLTRAFSFVSSLNLLSKINIRGTYVAAGSVIHSGSSGNEASILYWDPRQPSFPLRAHNETHSDDITSLVFLLSGRRKNFRLNVSHSSRSRTTSRSPAVLLVRRPLGTIRSERTRR</sequence>
<gene>
    <name evidence="1" type="ORF">CPB83DRAFT_864999</name>
</gene>
<dbReference type="AlphaFoldDB" id="A0A9P6JIE2"/>
<reference evidence="1" key="1">
    <citation type="submission" date="2020-11" db="EMBL/GenBank/DDBJ databases">
        <authorList>
            <consortium name="DOE Joint Genome Institute"/>
            <person name="Ahrendt S."/>
            <person name="Riley R."/>
            <person name="Andreopoulos W."/>
            <person name="Labutti K."/>
            <person name="Pangilinan J."/>
            <person name="Ruiz-Duenas F.J."/>
            <person name="Barrasa J.M."/>
            <person name="Sanchez-Garcia M."/>
            <person name="Camarero S."/>
            <person name="Miyauchi S."/>
            <person name="Serrano A."/>
            <person name="Linde D."/>
            <person name="Babiker R."/>
            <person name="Drula E."/>
            <person name="Ayuso-Fernandez I."/>
            <person name="Pacheco R."/>
            <person name="Padilla G."/>
            <person name="Ferreira P."/>
            <person name="Barriuso J."/>
            <person name="Kellner H."/>
            <person name="Castanera R."/>
            <person name="Alfaro M."/>
            <person name="Ramirez L."/>
            <person name="Pisabarro A.G."/>
            <person name="Kuo A."/>
            <person name="Tritt A."/>
            <person name="Lipzen A."/>
            <person name="He G."/>
            <person name="Yan M."/>
            <person name="Ng V."/>
            <person name="Cullen D."/>
            <person name="Martin F."/>
            <person name="Rosso M.-N."/>
            <person name="Henrissat B."/>
            <person name="Hibbett D."/>
            <person name="Martinez A.T."/>
            <person name="Grigoriev I.V."/>
        </authorList>
    </citation>
    <scope>NUCLEOTIDE SEQUENCE</scope>
    <source>
        <strain evidence="1">CBS 506.95</strain>
    </source>
</reference>
<evidence type="ECO:0000313" key="2">
    <source>
        <dbReference type="Proteomes" id="UP000807306"/>
    </source>
</evidence>
<dbReference type="Proteomes" id="UP000807306">
    <property type="component" value="Unassembled WGS sequence"/>
</dbReference>
<evidence type="ECO:0000313" key="1">
    <source>
        <dbReference type="EMBL" id="KAF9522078.1"/>
    </source>
</evidence>
<organism evidence="1 2">
    <name type="scientific">Crepidotus variabilis</name>
    <dbReference type="NCBI Taxonomy" id="179855"/>
    <lineage>
        <taxon>Eukaryota</taxon>
        <taxon>Fungi</taxon>
        <taxon>Dikarya</taxon>
        <taxon>Basidiomycota</taxon>
        <taxon>Agaricomycotina</taxon>
        <taxon>Agaricomycetes</taxon>
        <taxon>Agaricomycetidae</taxon>
        <taxon>Agaricales</taxon>
        <taxon>Agaricineae</taxon>
        <taxon>Crepidotaceae</taxon>
        <taxon>Crepidotus</taxon>
    </lineage>
</organism>